<dbReference type="EMBL" id="SNXW01000016">
    <property type="protein sequence ID" value="TDP79294.1"/>
    <property type="molecule type" value="Genomic_DNA"/>
</dbReference>
<dbReference type="OrthoDB" id="5298944at2"/>
<proteinExistence type="inferred from homology"/>
<reference evidence="5 6" key="1">
    <citation type="submission" date="2019-03" db="EMBL/GenBank/DDBJ databases">
        <title>Genomic Encyclopedia of Type Strains, Phase IV (KMG-IV): sequencing the most valuable type-strain genomes for metagenomic binning, comparative biology and taxonomic classification.</title>
        <authorList>
            <person name="Goeker M."/>
        </authorList>
    </citation>
    <scope>NUCLEOTIDE SEQUENCE [LARGE SCALE GENOMIC DNA]</scope>
    <source>
        <strain evidence="5 6">DSM 11901</strain>
    </source>
</reference>
<dbReference type="InterPro" id="IPR051212">
    <property type="entry name" value="Type-I_RE_S_subunit"/>
</dbReference>
<dbReference type="InterPro" id="IPR000055">
    <property type="entry name" value="Restrct_endonuc_typeI_TRD"/>
</dbReference>
<evidence type="ECO:0000256" key="2">
    <source>
        <dbReference type="ARBA" id="ARBA00022747"/>
    </source>
</evidence>
<dbReference type="SUPFAM" id="SSF116734">
    <property type="entry name" value="DNA methylase specificity domain"/>
    <property type="match status" value="2"/>
</dbReference>
<comment type="caution">
    <text evidence="5">The sequence shown here is derived from an EMBL/GenBank/DDBJ whole genome shotgun (WGS) entry which is preliminary data.</text>
</comment>
<organism evidence="5 6">
    <name type="scientific">Aquabacterium commune</name>
    <dbReference type="NCBI Taxonomy" id="70586"/>
    <lineage>
        <taxon>Bacteria</taxon>
        <taxon>Pseudomonadati</taxon>
        <taxon>Pseudomonadota</taxon>
        <taxon>Betaproteobacteria</taxon>
        <taxon>Burkholderiales</taxon>
        <taxon>Aquabacterium</taxon>
    </lineage>
</organism>
<accession>A0A4R6R114</accession>
<dbReference type="Proteomes" id="UP000294593">
    <property type="component" value="Unassembled WGS sequence"/>
</dbReference>
<protein>
    <submittedName>
        <fullName evidence="5">Type I restriction enzyme S subunit</fullName>
    </submittedName>
</protein>
<dbReference type="CDD" id="cd17253">
    <property type="entry name" value="RMtype1_S_Eco933I-TRD2-CR2_like"/>
    <property type="match status" value="1"/>
</dbReference>
<evidence type="ECO:0000256" key="1">
    <source>
        <dbReference type="ARBA" id="ARBA00010923"/>
    </source>
</evidence>
<dbReference type="PANTHER" id="PTHR43140">
    <property type="entry name" value="TYPE-1 RESTRICTION ENZYME ECOKI SPECIFICITY PROTEIN"/>
    <property type="match status" value="1"/>
</dbReference>
<evidence type="ECO:0000259" key="4">
    <source>
        <dbReference type="Pfam" id="PF01420"/>
    </source>
</evidence>
<evidence type="ECO:0000313" key="6">
    <source>
        <dbReference type="Proteomes" id="UP000294593"/>
    </source>
</evidence>
<gene>
    <name evidence="5" type="ORF">EV672_1162</name>
</gene>
<sequence length="433" mass="48840">MRRYEQYAPSGFEWLGDLPSHWSILRAKYVFREVDDRSVSGDEELLSVSHLTGVTPRSEKNVTMFMAEDYTGAKLCKDGDLVINTMWAWMGALGVSSTTGIVSPAYGVYRQLEQRLRPRYMDWLFRTPMYVAEYTRRSTGVNSSRLRLYPDRFLDMPVVMPSLEDQDRIIAFLDQKTTEVDAAIAKKERLIELLAEQRGIQINQAVTRGLQPNVALRDSGVEWLGVIPQHWESVPLKHVSAVQSGLTLGKNYAQLRGAKRYPYLRVANVQDGYIDLSEVTEITMPVREAKNYLLRTGDILVTEGGDIDKLGRGNCWYGELEECLHQNHVFAVRVLCKVRPEFVSLITGVPYARRYFTTTANKTTNLASTNKTKLGNLPLLVPPLQEQDAILAHCHDVKVGFAELVAGVNKEIAALKEMKNVLIAETISGKIKI</sequence>
<dbReference type="Gene3D" id="3.90.220.20">
    <property type="entry name" value="DNA methylase specificity domains"/>
    <property type="match status" value="2"/>
</dbReference>
<dbReference type="InterPro" id="IPR044946">
    <property type="entry name" value="Restrct_endonuc_typeI_TRD_sf"/>
</dbReference>
<evidence type="ECO:0000256" key="3">
    <source>
        <dbReference type="ARBA" id="ARBA00023125"/>
    </source>
</evidence>
<feature type="domain" description="Type I restriction modification DNA specificity" evidence="4">
    <location>
        <begin position="228"/>
        <end position="412"/>
    </location>
</feature>
<keyword evidence="6" id="KW-1185">Reference proteome</keyword>
<comment type="similarity">
    <text evidence="1">Belongs to the type-I restriction system S methylase family.</text>
</comment>
<evidence type="ECO:0000313" key="5">
    <source>
        <dbReference type="EMBL" id="TDP79294.1"/>
    </source>
</evidence>
<keyword evidence="3" id="KW-0238">DNA-binding</keyword>
<dbReference type="AlphaFoldDB" id="A0A4R6R114"/>
<dbReference type="Pfam" id="PF01420">
    <property type="entry name" value="Methylase_S"/>
    <property type="match status" value="1"/>
</dbReference>
<name>A0A4R6R114_9BURK</name>
<dbReference type="GO" id="GO:0003677">
    <property type="term" value="F:DNA binding"/>
    <property type="evidence" value="ECO:0007669"/>
    <property type="project" value="UniProtKB-KW"/>
</dbReference>
<dbReference type="GO" id="GO:0009307">
    <property type="term" value="P:DNA restriction-modification system"/>
    <property type="evidence" value="ECO:0007669"/>
    <property type="project" value="UniProtKB-KW"/>
</dbReference>
<keyword evidence="2" id="KW-0680">Restriction system</keyword>
<dbReference type="PANTHER" id="PTHR43140:SF1">
    <property type="entry name" value="TYPE I RESTRICTION ENZYME ECOKI SPECIFICITY SUBUNIT"/>
    <property type="match status" value="1"/>
</dbReference>
<dbReference type="Gene3D" id="1.10.287.1120">
    <property type="entry name" value="Bipartite methylase S protein"/>
    <property type="match status" value="1"/>
</dbReference>